<dbReference type="PANTHER" id="PTHR19139:SF199">
    <property type="entry name" value="MIP17260P"/>
    <property type="match status" value="1"/>
</dbReference>
<comment type="caution">
    <text evidence="13">The sequence shown here is derived from an EMBL/GenBank/DDBJ whole genome shotgun (WGS) entry which is preliminary data.</text>
</comment>
<evidence type="ECO:0000256" key="3">
    <source>
        <dbReference type="ARBA" id="ARBA00022692"/>
    </source>
</evidence>
<name>A0ABR4IK53_9EURO</name>
<keyword evidence="7" id="KW-0238">DNA-binding</keyword>
<feature type="transmembrane region" description="Helical" evidence="11">
    <location>
        <begin position="264"/>
        <end position="281"/>
    </location>
</feature>
<dbReference type="EMBL" id="JBFXLS010000022">
    <property type="protein sequence ID" value="KAL2827972.1"/>
    <property type="molecule type" value="Genomic_DNA"/>
</dbReference>
<evidence type="ECO:0000256" key="2">
    <source>
        <dbReference type="ARBA" id="ARBA00006175"/>
    </source>
</evidence>
<comment type="subcellular location">
    <subcellularLocation>
        <location evidence="1">Membrane</location>
        <topology evidence="1">Multi-pass membrane protein</topology>
    </subcellularLocation>
</comment>
<dbReference type="Gene3D" id="1.20.1080.10">
    <property type="entry name" value="Glycerol uptake facilitator protein"/>
    <property type="match status" value="2"/>
</dbReference>
<feature type="transmembrane region" description="Helical" evidence="11">
    <location>
        <begin position="293"/>
        <end position="312"/>
    </location>
</feature>
<dbReference type="Proteomes" id="UP001610335">
    <property type="component" value="Unassembled WGS sequence"/>
</dbReference>
<keyword evidence="14" id="KW-1185">Reference proteome</keyword>
<evidence type="ECO:0000256" key="1">
    <source>
        <dbReference type="ARBA" id="ARBA00004141"/>
    </source>
</evidence>
<evidence type="ECO:0000313" key="13">
    <source>
        <dbReference type="EMBL" id="KAL2827972.1"/>
    </source>
</evidence>
<dbReference type="InterPro" id="IPR034294">
    <property type="entry name" value="Aquaporin_transptr"/>
</dbReference>
<protein>
    <submittedName>
        <fullName evidence="13">Aquaporin-like protein</fullName>
    </submittedName>
</protein>
<evidence type="ECO:0000256" key="9">
    <source>
        <dbReference type="ARBA" id="ARBA00023163"/>
    </source>
</evidence>
<evidence type="ECO:0000256" key="11">
    <source>
        <dbReference type="SAM" id="Phobius"/>
    </source>
</evidence>
<keyword evidence="5 11" id="KW-1133">Transmembrane helix</keyword>
<keyword evidence="4" id="KW-0479">Metal-binding</keyword>
<evidence type="ECO:0000256" key="10">
    <source>
        <dbReference type="ARBA" id="ARBA00023242"/>
    </source>
</evidence>
<evidence type="ECO:0000259" key="12">
    <source>
        <dbReference type="Pfam" id="PF08493"/>
    </source>
</evidence>
<gene>
    <name evidence="13" type="ORF">BDW59DRAFT_159930</name>
</gene>
<dbReference type="InterPro" id="IPR013700">
    <property type="entry name" value="AflR"/>
</dbReference>
<keyword evidence="8 11" id="KW-0472">Membrane</keyword>
<reference evidence="13 14" key="1">
    <citation type="submission" date="2024-07" db="EMBL/GenBank/DDBJ databases">
        <title>Section-level genome sequencing and comparative genomics of Aspergillus sections Usti and Cavernicolus.</title>
        <authorList>
            <consortium name="Lawrence Berkeley National Laboratory"/>
            <person name="Nybo J.L."/>
            <person name="Vesth T.C."/>
            <person name="Theobald S."/>
            <person name="Frisvad J.C."/>
            <person name="Larsen T.O."/>
            <person name="Kjaerboelling I."/>
            <person name="Rothschild-Mancinelli K."/>
            <person name="Lyhne E.K."/>
            <person name="Kogle M.E."/>
            <person name="Barry K."/>
            <person name="Clum A."/>
            <person name="Na H."/>
            <person name="Ledsgaard L."/>
            <person name="Lin J."/>
            <person name="Lipzen A."/>
            <person name="Kuo A."/>
            <person name="Riley R."/>
            <person name="Mondo S."/>
            <person name="LaButti K."/>
            <person name="Haridas S."/>
            <person name="Pangalinan J."/>
            <person name="Salamov A.A."/>
            <person name="Simmons B.A."/>
            <person name="Magnuson J.K."/>
            <person name="Chen J."/>
            <person name="Drula E."/>
            <person name="Henrissat B."/>
            <person name="Wiebenga A."/>
            <person name="Lubbers R.J."/>
            <person name="Gomes A.C."/>
            <person name="Makela M.R."/>
            <person name="Stajich J."/>
            <person name="Grigoriev I.V."/>
            <person name="Mortensen U.H."/>
            <person name="De vries R.P."/>
            <person name="Baker S.E."/>
            <person name="Andersen M.R."/>
        </authorList>
    </citation>
    <scope>NUCLEOTIDE SEQUENCE [LARGE SCALE GENOMIC DNA]</scope>
    <source>
        <strain evidence="13 14">CBS 600.67</strain>
    </source>
</reference>
<sequence length="362" mass="40314">MEMELARLREEIINYRERFNNLEGVTRAPTDSGSEVQYNQAIALENHRSVQEPQEPDRAGRGATLDNSYLELISPASIDDMFTIDQFLIDLPAEDGEQGHIFSACQRAHDSCFSIGAQSLSSIYHLPRPDIGFNQHTQAGEQNPSSQDIRSLADKLVIIRVQRVTDSISRLLDCECINASDTNLLAILAATISRIPNFYQALYDFNLGNQSFSQPTTQNESRPSWNRVLIRQPPDFNALLYSSLSFGFSLIVNIWAFFGITGGLFNPAVTLGLCLIGGIPAARRRELDNQGLFIEMFLTAQLVFVVIMLAVVEPKSTFLAPVAIGFTFFVREMIGNHYTGGSLNPARTLGPDVIKRDFPVYL</sequence>
<dbReference type="Pfam" id="PF08493">
    <property type="entry name" value="AflR"/>
    <property type="match status" value="1"/>
</dbReference>
<evidence type="ECO:0000256" key="8">
    <source>
        <dbReference type="ARBA" id="ARBA00023136"/>
    </source>
</evidence>
<evidence type="ECO:0000313" key="14">
    <source>
        <dbReference type="Proteomes" id="UP001610335"/>
    </source>
</evidence>
<evidence type="ECO:0000256" key="7">
    <source>
        <dbReference type="ARBA" id="ARBA00023125"/>
    </source>
</evidence>
<evidence type="ECO:0000256" key="5">
    <source>
        <dbReference type="ARBA" id="ARBA00022989"/>
    </source>
</evidence>
<dbReference type="Pfam" id="PF00230">
    <property type="entry name" value="MIP"/>
    <property type="match status" value="2"/>
</dbReference>
<keyword evidence="10" id="KW-0539">Nucleus</keyword>
<accession>A0ABR4IK53</accession>
<feature type="domain" description="Aflatoxin regulatory protein" evidence="12">
    <location>
        <begin position="110"/>
        <end position="207"/>
    </location>
</feature>
<keyword evidence="9" id="KW-0804">Transcription</keyword>
<keyword evidence="3 11" id="KW-0812">Transmembrane</keyword>
<dbReference type="PANTHER" id="PTHR19139">
    <property type="entry name" value="AQUAPORIN TRANSPORTER"/>
    <property type="match status" value="1"/>
</dbReference>
<dbReference type="SUPFAM" id="SSF81338">
    <property type="entry name" value="Aquaporin-like"/>
    <property type="match status" value="1"/>
</dbReference>
<keyword evidence="6" id="KW-0805">Transcription regulation</keyword>
<evidence type="ECO:0000256" key="6">
    <source>
        <dbReference type="ARBA" id="ARBA00023015"/>
    </source>
</evidence>
<proteinExistence type="inferred from homology"/>
<evidence type="ECO:0000256" key="4">
    <source>
        <dbReference type="ARBA" id="ARBA00022723"/>
    </source>
</evidence>
<comment type="similarity">
    <text evidence="2">Belongs to the MIP/aquaporin (TC 1.A.8) family.</text>
</comment>
<organism evidence="13 14">
    <name type="scientific">Aspergillus cavernicola</name>
    <dbReference type="NCBI Taxonomy" id="176166"/>
    <lineage>
        <taxon>Eukaryota</taxon>
        <taxon>Fungi</taxon>
        <taxon>Dikarya</taxon>
        <taxon>Ascomycota</taxon>
        <taxon>Pezizomycotina</taxon>
        <taxon>Eurotiomycetes</taxon>
        <taxon>Eurotiomycetidae</taxon>
        <taxon>Eurotiales</taxon>
        <taxon>Aspergillaceae</taxon>
        <taxon>Aspergillus</taxon>
        <taxon>Aspergillus subgen. Nidulantes</taxon>
    </lineage>
</organism>
<dbReference type="InterPro" id="IPR023271">
    <property type="entry name" value="Aquaporin-like"/>
</dbReference>
<dbReference type="InterPro" id="IPR000425">
    <property type="entry name" value="MIP"/>
</dbReference>